<evidence type="ECO:0000256" key="1">
    <source>
        <dbReference type="SAM" id="Phobius"/>
    </source>
</evidence>
<keyword evidence="1" id="KW-0812">Transmembrane</keyword>
<sequence length="195" mass="21779">MAHEKNLSLFVYSFRVEWLALDGALLVNNSVRVEWGGEGGTRAWCEGLPLLLEEGSGGVHTLRCVLHLLLFVVFLFLLAEGVWQRVLRTPSASPVWAVDPLVCERATGNERLSSVVGFAPPDRLPRRWVSAGPVLQRPASISLFGGSRESKMSQHLRIIEMKVEEGYYDEDIKCSEEGRACSQPARQTDRQPTEM</sequence>
<keyword evidence="1" id="KW-1133">Transmembrane helix</keyword>
<dbReference type="EMBL" id="OD565605">
    <property type="protein sequence ID" value="CAD7442189.1"/>
    <property type="molecule type" value="Genomic_DNA"/>
</dbReference>
<organism evidence="2">
    <name type="scientific">Timema bartmani</name>
    <dbReference type="NCBI Taxonomy" id="61472"/>
    <lineage>
        <taxon>Eukaryota</taxon>
        <taxon>Metazoa</taxon>
        <taxon>Ecdysozoa</taxon>
        <taxon>Arthropoda</taxon>
        <taxon>Hexapoda</taxon>
        <taxon>Insecta</taxon>
        <taxon>Pterygota</taxon>
        <taxon>Neoptera</taxon>
        <taxon>Polyneoptera</taxon>
        <taxon>Phasmatodea</taxon>
        <taxon>Timematodea</taxon>
        <taxon>Timematoidea</taxon>
        <taxon>Timematidae</taxon>
        <taxon>Timema</taxon>
    </lineage>
</organism>
<name>A0A7R9EXE9_9NEOP</name>
<feature type="transmembrane region" description="Helical" evidence="1">
    <location>
        <begin position="60"/>
        <end position="79"/>
    </location>
</feature>
<reference evidence="2" key="1">
    <citation type="submission" date="2020-11" db="EMBL/GenBank/DDBJ databases">
        <authorList>
            <person name="Tran Van P."/>
        </authorList>
    </citation>
    <scope>NUCLEOTIDE SEQUENCE</scope>
</reference>
<accession>A0A7R9EXE9</accession>
<proteinExistence type="predicted"/>
<gene>
    <name evidence="2" type="ORF">TBIB3V08_LOCUS4628</name>
</gene>
<evidence type="ECO:0000313" key="2">
    <source>
        <dbReference type="EMBL" id="CAD7442189.1"/>
    </source>
</evidence>
<dbReference type="AlphaFoldDB" id="A0A7R9EXE9"/>
<protein>
    <submittedName>
        <fullName evidence="2">Uncharacterized protein</fullName>
    </submittedName>
</protein>
<keyword evidence="1" id="KW-0472">Membrane</keyword>